<accession>A0A6A5QKL5</accession>
<name>A0A6A5QKL5_AMPQU</name>
<dbReference type="OrthoDB" id="3889136at2759"/>
<dbReference type="EMBL" id="ML979136">
    <property type="protein sequence ID" value="KAF1915408.1"/>
    <property type="molecule type" value="Genomic_DNA"/>
</dbReference>
<evidence type="ECO:0008006" key="4">
    <source>
        <dbReference type="Google" id="ProtNLM"/>
    </source>
</evidence>
<evidence type="ECO:0000256" key="1">
    <source>
        <dbReference type="SAM" id="MobiDB-lite"/>
    </source>
</evidence>
<evidence type="ECO:0000313" key="3">
    <source>
        <dbReference type="Proteomes" id="UP000800096"/>
    </source>
</evidence>
<feature type="region of interest" description="Disordered" evidence="1">
    <location>
        <begin position="58"/>
        <end position="134"/>
    </location>
</feature>
<feature type="compositionally biased region" description="Basic residues" evidence="1">
    <location>
        <begin position="91"/>
        <end position="101"/>
    </location>
</feature>
<gene>
    <name evidence="2" type="ORF">BDU57DRAFT_429868</name>
</gene>
<sequence>FTWEGPNDTKLLLLTQGRYVKPEEYETLSSAFPGTTTGSIRNRISALRVKQRNLYEGLGWDVPEGGAGHSAKKSGKRGGSEEERGMETPSKKKPRVAKTKGKKEEEEEVKSEAGRLDGGLGWGVGVKEEVVEDE</sequence>
<proteinExistence type="predicted"/>
<organism evidence="2 3">
    <name type="scientific">Ampelomyces quisqualis</name>
    <name type="common">Powdery mildew agent</name>
    <dbReference type="NCBI Taxonomy" id="50730"/>
    <lineage>
        <taxon>Eukaryota</taxon>
        <taxon>Fungi</taxon>
        <taxon>Dikarya</taxon>
        <taxon>Ascomycota</taxon>
        <taxon>Pezizomycotina</taxon>
        <taxon>Dothideomycetes</taxon>
        <taxon>Pleosporomycetidae</taxon>
        <taxon>Pleosporales</taxon>
        <taxon>Pleosporineae</taxon>
        <taxon>Phaeosphaeriaceae</taxon>
        <taxon>Ampelomyces</taxon>
    </lineage>
</organism>
<dbReference type="Proteomes" id="UP000800096">
    <property type="component" value="Unassembled WGS sequence"/>
</dbReference>
<keyword evidence="3" id="KW-1185">Reference proteome</keyword>
<feature type="compositionally biased region" description="Basic and acidic residues" evidence="1">
    <location>
        <begin position="78"/>
        <end position="90"/>
    </location>
</feature>
<protein>
    <recommendedName>
        <fullName evidence="4">Myb-like domain-containing protein</fullName>
    </recommendedName>
</protein>
<feature type="non-terminal residue" evidence="2">
    <location>
        <position position="1"/>
    </location>
</feature>
<reference evidence="2" key="1">
    <citation type="journal article" date="2020" name="Stud. Mycol.">
        <title>101 Dothideomycetes genomes: a test case for predicting lifestyles and emergence of pathogens.</title>
        <authorList>
            <person name="Haridas S."/>
            <person name="Albert R."/>
            <person name="Binder M."/>
            <person name="Bloem J."/>
            <person name="Labutti K."/>
            <person name="Salamov A."/>
            <person name="Andreopoulos B."/>
            <person name="Baker S."/>
            <person name="Barry K."/>
            <person name="Bills G."/>
            <person name="Bluhm B."/>
            <person name="Cannon C."/>
            <person name="Castanera R."/>
            <person name="Culley D."/>
            <person name="Daum C."/>
            <person name="Ezra D."/>
            <person name="Gonzalez J."/>
            <person name="Henrissat B."/>
            <person name="Kuo A."/>
            <person name="Liang C."/>
            <person name="Lipzen A."/>
            <person name="Lutzoni F."/>
            <person name="Magnuson J."/>
            <person name="Mondo S."/>
            <person name="Nolan M."/>
            <person name="Ohm R."/>
            <person name="Pangilinan J."/>
            <person name="Park H.-J."/>
            <person name="Ramirez L."/>
            <person name="Alfaro M."/>
            <person name="Sun H."/>
            <person name="Tritt A."/>
            <person name="Yoshinaga Y."/>
            <person name="Zwiers L.-H."/>
            <person name="Turgeon B."/>
            <person name="Goodwin S."/>
            <person name="Spatafora J."/>
            <person name="Crous P."/>
            <person name="Grigoriev I."/>
        </authorList>
    </citation>
    <scope>NUCLEOTIDE SEQUENCE</scope>
    <source>
        <strain evidence="2">HMLAC05119</strain>
    </source>
</reference>
<feature type="non-terminal residue" evidence="2">
    <location>
        <position position="134"/>
    </location>
</feature>
<dbReference type="AlphaFoldDB" id="A0A6A5QKL5"/>
<evidence type="ECO:0000313" key="2">
    <source>
        <dbReference type="EMBL" id="KAF1915408.1"/>
    </source>
</evidence>